<dbReference type="OMA" id="FITHQIA"/>
<organism evidence="9 10">
    <name type="scientific">Ostreococcus lucimarinus (strain CCE9901)</name>
    <dbReference type="NCBI Taxonomy" id="436017"/>
    <lineage>
        <taxon>Eukaryota</taxon>
        <taxon>Viridiplantae</taxon>
        <taxon>Chlorophyta</taxon>
        <taxon>Mamiellophyceae</taxon>
        <taxon>Mamiellales</taxon>
        <taxon>Bathycoccaceae</taxon>
        <taxon>Ostreococcus</taxon>
    </lineage>
</organism>
<evidence type="ECO:0000256" key="3">
    <source>
        <dbReference type="ARBA" id="ARBA00022833"/>
    </source>
</evidence>
<dbReference type="RefSeq" id="XP_001417921.1">
    <property type="nucleotide sequence ID" value="XM_001417884.1"/>
</dbReference>
<keyword evidence="6" id="KW-1133">Transmembrane helix</keyword>
<dbReference type="GeneID" id="5001679"/>
<evidence type="ECO:0000256" key="1">
    <source>
        <dbReference type="ARBA" id="ARBA00022723"/>
    </source>
</evidence>
<feature type="transmembrane region" description="Helical" evidence="6">
    <location>
        <begin position="147"/>
        <end position="169"/>
    </location>
</feature>
<name>A4RX22_OSTLU</name>
<keyword evidence="6" id="KW-0812">Transmembrane</keyword>
<evidence type="ECO:0000256" key="6">
    <source>
        <dbReference type="SAM" id="Phobius"/>
    </source>
</evidence>
<dbReference type="AlphaFoldDB" id="A4RX22"/>
<accession>A4RX22</accession>
<dbReference type="Proteomes" id="UP000001568">
    <property type="component" value="Chromosome 5"/>
</dbReference>
<evidence type="ECO:0000259" key="7">
    <source>
        <dbReference type="PROSITE" id="PS50089"/>
    </source>
</evidence>
<dbReference type="PANTHER" id="PTHR46158">
    <property type="entry name" value="OS02G0165000 PROTEIN"/>
    <property type="match status" value="1"/>
</dbReference>
<dbReference type="HOGENOM" id="CLU_039981_2_1_1"/>
<evidence type="ECO:0000313" key="9">
    <source>
        <dbReference type="EMBL" id="ABO96214.1"/>
    </source>
</evidence>
<keyword evidence="2 4" id="KW-0863">Zinc-finger</keyword>
<proteinExistence type="predicted"/>
<evidence type="ECO:0000259" key="8">
    <source>
        <dbReference type="PROSITE" id="PS51292"/>
    </source>
</evidence>
<feature type="domain" description="RING-CH-type" evidence="8">
    <location>
        <begin position="24"/>
        <end position="86"/>
    </location>
</feature>
<dbReference type="InterPro" id="IPR001841">
    <property type="entry name" value="Znf_RING"/>
</dbReference>
<dbReference type="GO" id="GO:0008270">
    <property type="term" value="F:zinc ion binding"/>
    <property type="evidence" value="ECO:0007669"/>
    <property type="project" value="UniProtKB-KW"/>
</dbReference>
<dbReference type="OrthoDB" id="435038at2759"/>
<evidence type="ECO:0000256" key="2">
    <source>
        <dbReference type="ARBA" id="ARBA00022771"/>
    </source>
</evidence>
<dbReference type="PANTHER" id="PTHR46158:SF11">
    <property type="entry name" value="ZINC FINGER PROTEIN"/>
    <property type="match status" value="1"/>
</dbReference>
<dbReference type="Gramene" id="ABO96214">
    <property type="protein sequence ID" value="ABO96214"/>
    <property type="gene ID" value="OSTLU_31539"/>
</dbReference>
<dbReference type="Pfam" id="PF12906">
    <property type="entry name" value="RINGv"/>
    <property type="match status" value="1"/>
</dbReference>
<dbReference type="PROSITE" id="PS50089">
    <property type="entry name" value="ZF_RING_2"/>
    <property type="match status" value="1"/>
</dbReference>
<dbReference type="PROSITE" id="PS51292">
    <property type="entry name" value="ZF_RING_CH"/>
    <property type="match status" value="1"/>
</dbReference>
<evidence type="ECO:0000256" key="5">
    <source>
        <dbReference type="SAM" id="MobiDB-lite"/>
    </source>
</evidence>
<dbReference type="SMART" id="SM00744">
    <property type="entry name" value="RINGv"/>
    <property type="match status" value="1"/>
</dbReference>
<dbReference type="Gene3D" id="3.30.40.10">
    <property type="entry name" value="Zinc/RING finger domain, C3HC4 (zinc finger)"/>
    <property type="match status" value="1"/>
</dbReference>
<feature type="transmembrane region" description="Helical" evidence="6">
    <location>
        <begin position="214"/>
        <end position="232"/>
    </location>
</feature>
<dbReference type="KEGG" id="olu:OSTLU_31539"/>
<keyword evidence="1" id="KW-0479">Metal-binding</keyword>
<dbReference type="SUPFAM" id="SSF57850">
    <property type="entry name" value="RING/U-box"/>
    <property type="match status" value="1"/>
</dbReference>
<protein>
    <submittedName>
        <fullName evidence="9">Uncharacterized protein</fullName>
    </submittedName>
</protein>
<dbReference type="InterPro" id="IPR011016">
    <property type="entry name" value="Znf_RING-CH"/>
</dbReference>
<dbReference type="eggNOG" id="KOG1609">
    <property type="taxonomic scope" value="Eukaryota"/>
</dbReference>
<keyword evidence="10" id="KW-1185">Reference proteome</keyword>
<feature type="domain" description="RING-type" evidence="7">
    <location>
        <begin position="32"/>
        <end position="80"/>
    </location>
</feature>
<dbReference type="EMBL" id="CP000585">
    <property type="protein sequence ID" value="ABO96214.1"/>
    <property type="molecule type" value="Genomic_DNA"/>
</dbReference>
<feature type="region of interest" description="Disordered" evidence="5">
    <location>
        <begin position="1"/>
        <end position="25"/>
    </location>
</feature>
<dbReference type="STRING" id="436017.A4RX22"/>
<gene>
    <name evidence="9" type="ORF">OSTLU_31539</name>
</gene>
<sequence>MPPRVDASTPCPSATHPAPRPSDDDAPADAVCRVCLCDVEELPESRLVKLECACVGVYVHETCAEKWLRTKGSNVCEVCRESTQFDVPESFVGRLLRRAGVASERDRGDDAREYGPAVGDVIWIFLTTFCSVWVCLRLLLGIPIGPALAMSYCFGLGILMGVGFFIIPLRRASVPRSDSRAFLWLYALSMFITHQIAFGLALRPIPTQERRIKHAFSLTFAISIAAFSYPQIVMLGGCLWRALARGDAAH</sequence>
<keyword evidence="6" id="KW-0472">Membrane</keyword>
<feature type="transmembrane region" description="Helical" evidence="6">
    <location>
        <begin position="121"/>
        <end position="140"/>
    </location>
</feature>
<dbReference type="InterPro" id="IPR013083">
    <property type="entry name" value="Znf_RING/FYVE/PHD"/>
</dbReference>
<evidence type="ECO:0000313" key="10">
    <source>
        <dbReference type="Proteomes" id="UP000001568"/>
    </source>
</evidence>
<feature type="transmembrane region" description="Helical" evidence="6">
    <location>
        <begin position="181"/>
        <end position="202"/>
    </location>
</feature>
<keyword evidence="3" id="KW-0862">Zinc</keyword>
<reference evidence="9 10" key="1">
    <citation type="journal article" date="2007" name="Proc. Natl. Acad. Sci. U.S.A.">
        <title>The tiny eukaryote Ostreococcus provides genomic insights into the paradox of plankton speciation.</title>
        <authorList>
            <person name="Palenik B."/>
            <person name="Grimwood J."/>
            <person name="Aerts A."/>
            <person name="Rouze P."/>
            <person name="Salamov A."/>
            <person name="Putnam N."/>
            <person name="Dupont C."/>
            <person name="Jorgensen R."/>
            <person name="Derelle E."/>
            <person name="Rombauts S."/>
            <person name="Zhou K."/>
            <person name="Otillar R."/>
            <person name="Merchant S.S."/>
            <person name="Podell S."/>
            <person name="Gaasterland T."/>
            <person name="Napoli C."/>
            <person name="Gendler K."/>
            <person name="Manuell A."/>
            <person name="Tai V."/>
            <person name="Vallon O."/>
            <person name="Piganeau G."/>
            <person name="Jancek S."/>
            <person name="Heijde M."/>
            <person name="Jabbari K."/>
            <person name="Bowler C."/>
            <person name="Lohr M."/>
            <person name="Robbens S."/>
            <person name="Werner G."/>
            <person name="Dubchak I."/>
            <person name="Pazour G.J."/>
            <person name="Ren Q."/>
            <person name="Paulsen I."/>
            <person name="Delwiche C."/>
            <person name="Schmutz J."/>
            <person name="Rokhsar D."/>
            <person name="Van de Peer Y."/>
            <person name="Moreau H."/>
            <person name="Grigoriev I.V."/>
        </authorList>
    </citation>
    <scope>NUCLEOTIDE SEQUENCE [LARGE SCALE GENOMIC DNA]</scope>
    <source>
        <strain evidence="9 10">CCE9901</strain>
    </source>
</reference>
<evidence type="ECO:0000256" key="4">
    <source>
        <dbReference type="PROSITE-ProRule" id="PRU00175"/>
    </source>
</evidence>